<name>A0A4Y2G1C7_ARAVE</name>
<protein>
    <submittedName>
        <fullName evidence="1">Uncharacterized protein</fullName>
    </submittedName>
</protein>
<evidence type="ECO:0000313" key="2">
    <source>
        <dbReference type="Proteomes" id="UP000499080"/>
    </source>
</evidence>
<gene>
    <name evidence="1" type="ORF">AVEN_256401_1</name>
</gene>
<comment type="caution">
    <text evidence="1">The sequence shown here is derived from an EMBL/GenBank/DDBJ whole genome shotgun (WGS) entry which is preliminary data.</text>
</comment>
<sequence length="111" mass="12794">MFNLLDHPKFKASLSNFIPKQDDPKFLAKLLLEIFGNFVRLGVQPLDIGLSKSSLTMPYEKFEATVRVPWRISNAIYRLAFPALRICMIQVHLWAFCPTQKFVDTLAKHSI</sequence>
<proteinExistence type="predicted"/>
<accession>A0A4Y2G1C7</accession>
<evidence type="ECO:0000313" key="1">
    <source>
        <dbReference type="EMBL" id="GBM46429.1"/>
    </source>
</evidence>
<dbReference type="Proteomes" id="UP000499080">
    <property type="component" value="Unassembled WGS sequence"/>
</dbReference>
<dbReference type="EMBL" id="BGPR01001137">
    <property type="protein sequence ID" value="GBM46429.1"/>
    <property type="molecule type" value="Genomic_DNA"/>
</dbReference>
<reference evidence="1 2" key="1">
    <citation type="journal article" date="2019" name="Sci. Rep.">
        <title>Orb-weaving spider Araneus ventricosus genome elucidates the spidroin gene catalogue.</title>
        <authorList>
            <person name="Kono N."/>
            <person name="Nakamura H."/>
            <person name="Ohtoshi R."/>
            <person name="Moran D.A.P."/>
            <person name="Shinohara A."/>
            <person name="Yoshida Y."/>
            <person name="Fujiwara M."/>
            <person name="Mori M."/>
            <person name="Tomita M."/>
            <person name="Arakawa K."/>
        </authorList>
    </citation>
    <scope>NUCLEOTIDE SEQUENCE [LARGE SCALE GENOMIC DNA]</scope>
</reference>
<dbReference type="AlphaFoldDB" id="A0A4Y2G1C7"/>
<organism evidence="1 2">
    <name type="scientific">Araneus ventricosus</name>
    <name type="common">Orbweaver spider</name>
    <name type="synonym">Epeira ventricosa</name>
    <dbReference type="NCBI Taxonomy" id="182803"/>
    <lineage>
        <taxon>Eukaryota</taxon>
        <taxon>Metazoa</taxon>
        <taxon>Ecdysozoa</taxon>
        <taxon>Arthropoda</taxon>
        <taxon>Chelicerata</taxon>
        <taxon>Arachnida</taxon>
        <taxon>Araneae</taxon>
        <taxon>Araneomorphae</taxon>
        <taxon>Entelegynae</taxon>
        <taxon>Araneoidea</taxon>
        <taxon>Araneidae</taxon>
        <taxon>Araneus</taxon>
    </lineage>
</organism>
<keyword evidence="2" id="KW-1185">Reference proteome</keyword>